<dbReference type="PANTHER" id="PTHR33494">
    <property type="entry name" value="OS02G0793800 PROTEIN"/>
    <property type="match status" value="1"/>
</dbReference>
<feature type="compositionally biased region" description="Polar residues" evidence="1">
    <location>
        <begin position="230"/>
        <end position="241"/>
    </location>
</feature>
<reference evidence="3 4" key="1">
    <citation type="submission" date="2024-01" db="EMBL/GenBank/DDBJ databases">
        <authorList>
            <person name="Waweru B."/>
        </authorList>
    </citation>
    <scope>NUCLEOTIDE SEQUENCE [LARGE SCALE GENOMIC DNA]</scope>
</reference>
<protein>
    <recommendedName>
        <fullName evidence="2">TRF2/HOY1 PH-like domain-containing protein</fullName>
    </recommendedName>
</protein>
<dbReference type="AlphaFoldDB" id="A0AAV1RWY8"/>
<feature type="region of interest" description="Disordered" evidence="1">
    <location>
        <begin position="214"/>
        <end position="241"/>
    </location>
</feature>
<proteinExistence type="predicted"/>
<evidence type="ECO:0000313" key="4">
    <source>
        <dbReference type="Proteomes" id="UP001314170"/>
    </source>
</evidence>
<dbReference type="EMBL" id="CAWUPB010001160">
    <property type="protein sequence ID" value="CAK7340548.1"/>
    <property type="molecule type" value="Genomic_DNA"/>
</dbReference>
<dbReference type="Proteomes" id="UP001314170">
    <property type="component" value="Unassembled WGS sequence"/>
</dbReference>
<evidence type="ECO:0000313" key="3">
    <source>
        <dbReference type="EMBL" id="CAK7340548.1"/>
    </source>
</evidence>
<dbReference type="Pfam" id="PF24818">
    <property type="entry name" value="PH_TRF2_HOY1"/>
    <property type="match status" value="1"/>
</dbReference>
<accession>A0AAV1RWY8</accession>
<dbReference type="PANTHER" id="PTHR33494:SF5">
    <property type="entry name" value="F10A16.6 PROTEIN"/>
    <property type="match status" value="1"/>
</dbReference>
<evidence type="ECO:0000259" key="2">
    <source>
        <dbReference type="Pfam" id="PF24818"/>
    </source>
</evidence>
<organism evidence="3 4">
    <name type="scientific">Dovyalis caffra</name>
    <dbReference type="NCBI Taxonomy" id="77055"/>
    <lineage>
        <taxon>Eukaryota</taxon>
        <taxon>Viridiplantae</taxon>
        <taxon>Streptophyta</taxon>
        <taxon>Embryophyta</taxon>
        <taxon>Tracheophyta</taxon>
        <taxon>Spermatophyta</taxon>
        <taxon>Magnoliopsida</taxon>
        <taxon>eudicotyledons</taxon>
        <taxon>Gunneridae</taxon>
        <taxon>Pentapetalae</taxon>
        <taxon>rosids</taxon>
        <taxon>fabids</taxon>
        <taxon>Malpighiales</taxon>
        <taxon>Salicaceae</taxon>
        <taxon>Flacourtieae</taxon>
        <taxon>Dovyalis</taxon>
    </lineage>
</organism>
<sequence length="241" mass="27454">MVKELDEFHLWAGGDGGTVVNDDDYEDFESLLFRENNKLLAENDDERNMLAFEVNQRIIETPRMSYEQDEMAKKLLRLNPLGLQLNLASNWTNSITNPKYTRTVEAGATYESCEQSRSSIDFGQQPMSEKLKASNFAATFIRIGSWERKSKNEGDLVAKCYFAKKKLVWELLKGGLKSKIEIQWNDIIGISAVIKENEPGTLQVELNLAPTFHEETDPQPRKHTIWKPTSDFTGGQASICR</sequence>
<keyword evidence="4" id="KW-1185">Reference proteome</keyword>
<feature type="domain" description="TRF2/HOY1 PH-like" evidence="2">
    <location>
        <begin position="135"/>
        <end position="241"/>
    </location>
</feature>
<evidence type="ECO:0000256" key="1">
    <source>
        <dbReference type="SAM" id="MobiDB-lite"/>
    </source>
</evidence>
<dbReference type="InterPro" id="IPR057939">
    <property type="entry name" value="TRF2_HOY1_PH"/>
</dbReference>
<name>A0AAV1RWY8_9ROSI</name>
<gene>
    <name evidence="3" type="ORF">DCAF_LOCUS15631</name>
</gene>
<comment type="caution">
    <text evidence="3">The sequence shown here is derived from an EMBL/GenBank/DDBJ whole genome shotgun (WGS) entry which is preliminary data.</text>
</comment>